<dbReference type="Proteomes" id="UP000029493">
    <property type="component" value="Chromosome"/>
</dbReference>
<keyword evidence="2" id="KW-1185">Reference proteome</keyword>
<name>A0A089YCC0_9PSED</name>
<reference evidence="1 2" key="1">
    <citation type="submission" date="2014-09" db="EMBL/GenBank/DDBJ databases">
        <authorList>
            <person name="Chan K.-G."/>
        </authorList>
    </citation>
    <scope>NUCLEOTIDE SEQUENCE [LARGE SCALE GENOMIC DNA]</scope>
    <source>
        <strain evidence="1 2">ND07</strain>
    </source>
</reference>
<protein>
    <submittedName>
        <fullName evidence="1">Uncharacterized protein</fullName>
    </submittedName>
</protein>
<dbReference type="EMBL" id="CP009455">
    <property type="protein sequence ID" value="AIR89453.1"/>
    <property type="molecule type" value="Genomic_DNA"/>
</dbReference>
<dbReference type="GeneID" id="33053163"/>
<evidence type="ECO:0000313" key="1">
    <source>
        <dbReference type="EMBL" id="AIR89453.1"/>
    </source>
</evidence>
<sequence>MAKPYGLLKAPITIPLWLGWLLINAYPESFENFIQYNVPYSKFPKEIDKLCGFQDKRKPVIRVNGTRIDS</sequence>
<gene>
    <name evidence="1" type="ORF">LK03_09250</name>
</gene>
<evidence type="ECO:0000313" key="2">
    <source>
        <dbReference type="Proteomes" id="UP000029493"/>
    </source>
</evidence>
<dbReference type="KEGG" id="psw:LK03_09250"/>
<dbReference type="AlphaFoldDB" id="A0A089YCC0"/>
<accession>A0A089YCC0</accession>
<organism evidence="1 2">
    <name type="scientific">Pseudomonas cremoricolorata</name>
    <dbReference type="NCBI Taxonomy" id="157783"/>
    <lineage>
        <taxon>Bacteria</taxon>
        <taxon>Pseudomonadati</taxon>
        <taxon>Pseudomonadota</taxon>
        <taxon>Gammaproteobacteria</taxon>
        <taxon>Pseudomonadales</taxon>
        <taxon>Pseudomonadaceae</taxon>
        <taxon>Pseudomonas</taxon>
    </lineage>
</organism>
<proteinExistence type="predicted"/>